<dbReference type="STRING" id="764291.STRUR_0764"/>
<feature type="transmembrane region" description="Helical" evidence="6">
    <location>
        <begin position="12"/>
        <end position="36"/>
    </location>
</feature>
<protein>
    <submittedName>
        <fullName evidence="8">Cytochrome C biogenesis protein transmembrane region</fullName>
    </submittedName>
</protein>
<evidence type="ECO:0000256" key="5">
    <source>
        <dbReference type="ARBA" id="ARBA00023136"/>
    </source>
</evidence>
<dbReference type="AlphaFoldDB" id="G5KE50"/>
<evidence type="ECO:0000313" key="9">
    <source>
        <dbReference type="Proteomes" id="UP000005388"/>
    </source>
</evidence>
<dbReference type="InterPro" id="IPR051790">
    <property type="entry name" value="Cytochrome_c-biogenesis_DsbD"/>
</dbReference>
<evidence type="ECO:0000256" key="6">
    <source>
        <dbReference type="SAM" id="Phobius"/>
    </source>
</evidence>
<dbReference type="PANTHER" id="PTHR31272:SF4">
    <property type="entry name" value="CYTOCHROME C-TYPE BIOGENESIS PROTEIN HI_1454-RELATED"/>
    <property type="match status" value="1"/>
</dbReference>
<dbReference type="GO" id="GO:0017004">
    <property type="term" value="P:cytochrome complex assembly"/>
    <property type="evidence" value="ECO:0007669"/>
    <property type="project" value="InterPro"/>
</dbReference>
<keyword evidence="5 6" id="KW-0472">Membrane</keyword>
<dbReference type="eggNOG" id="COG0785">
    <property type="taxonomic scope" value="Bacteria"/>
</dbReference>
<evidence type="ECO:0000256" key="3">
    <source>
        <dbReference type="ARBA" id="ARBA00022692"/>
    </source>
</evidence>
<dbReference type="Pfam" id="PF02683">
    <property type="entry name" value="DsbD_TM"/>
    <property type="match status" value="1"/>
</dbReference>
<feature type="transmembrane region" description="Helical" evidence="6">
    <location>
        <begin position="211"/>
        <end position="235"/>
    </location>
</feature>
<sequence>MDFSILFSSTVFIAGILSFFSPCIFPVLPVYLGLLLDQDESHQVKLFGKNFNWLGILKTFCFILRLSTVFIILGYGAGFLGNIINASWFRVIMGVLIIVLGIHQMEIITLKRLLRQKQITFKQKSSRSDFLNAFVLGLTFSFGWTPCVGPVLSSVLGLAATGGSGAVSGGLYMVNYAIGLSLPFLLIALTSSAILNYFNRLKPYMGLMKKMGGFLIIIMGILIMTDSVNNIISFFETFLKH</sequence>
<feature type="transmembrane region" description="Helical" evidence="6">
    <location>
        <begin position="176"/>
        <end position="199"/>
    </location>
</feature>
<feature type="domain" description="Cytochrome C biogenesis protein transmembrane" evidence="7">
    <location>
        <begin position="8"/>
        <end position="225"/>
    </location>
</feature>
<evidence type="ECO:0000256" key="2">
    <source>
        <dbReference type="ARBA" id="ARBA00006143"/>
    </source>
</evidence>
<dbReference type="EMBL" id="AEUZ02000001">
    <property type="protein sequence ID" value="EHJ56186.1"/>
    <property type="molecule type" value="Genomic_DNA"/>
</dbReference>
<evidence type="ECO:0000313" key="8">
    <source>
        <dbReference type="EMBL" id="EHJ56186.1"/>
    </source>
</evidence>
<name>G5KE50_9STRE</name>
<keyword evidence="4 6" id="KW-1133">Transmembrane helix</keyword>
<feature type="transmembrane region" description="Helical" evidence="6">
    <location>
        <begin position="56"/>
        <end position="76"/>
    </location>
</feature>
<comment type="similarity">
    <text evidence="2">Belongs to the DsbD family.</text>
</comment>
<keyword evidence="9" id="KW-1185">Reference proteome</keyword>
<organism evidence="8 9">
    <name type="scientific">Streptococcus urinalis 2285-97</name>
    <dbReference type="NCBI Taxonomy" id="764291"/>
    <lineage>
        <taxon>Bacteria</taxon>
        <taxon>Bacillati</taxon>
        <taxon>Bacillota</taxon>
        <taxon>Bacilli</taxon>
        <taxon>Lactobacillales</taxon>
        <taxon>Streptococcaceae</taxon>
        <taxon>Streptococcus</taxon>
    </lineage>
</organism>
<evidence type="ECO:0000256" key="4">
    <source>
        <dbReference type="ARBA" id="ARBA00022989"/>
    </source>
</evidence>
<dbReference type="InterPro" id="IPR003834">
    <property type="entry name" value="Cyt_c_assmbl_TM_dom"/>
</dbReference>
<feature type="transmembrane region" description="Helical" evidence="6">
    <location>
        <begin position="130"/>
        <end position="156"/>
    </location>
</feature>
<dbReference type="RefSeq" id="WP_006738953.1">
    <property type="nucleotide sequence ID" value="NZ_AEUZ02000001.1"/>
</dbReference>
<reference evidence="8 9" key="1">
    <citation type="journal article" date="2014" name="Int. J. Syst. Evol. Microbiol.">
        <title>Phylogenomics and the dynamic genome evolution of the genus Streptococcus.</title>
        <authorList>
            <consortium name="The Broad Institute Genome Sequencing Platform"/>
            <person name="Richards V.P."/>
            <person name="Palmer S.R."/>
            <person name="Pavinski Bitar P.D."/>
            <person name="Qin X."/>
            <person name="Weinstock G.M."/>
            <person name="Highlander S.K."/>
            <person name="Town C.D."/>
            <person name="Burne R.A."/>
            <person name="Stanhope M.J."/>
        </authorList>
    </citation>
    <scope>NUCLEOTIDE SEQUENCE [LARGE SCALE GENOMIC DNA]</scope>
    <source>
        <strain evidence="8 9">2285-97</strain>
    </source>
</reference>
<dbReference type="GO" id="GO:0016020">
    <property type="term" value="C:membrane"/>
    <property type="evidence" value="ECO:0007669"/>
    <property type="project" value="UniProtKB-SubCell"/>
</dbReference>
<accession>G5KE50</accession>
<feature type="transmembrane region" description="Helical" evidence="6">
    <location>
        <begin position="88"/>
        <end position="109"/>
    </location>
</feature>
<evidence type="ECO:0000256" key="1">
    <source>
        <dbReference type="ARBA" id="ARBA00004141"/>
    </source>
</evidence>
<dbReference type="PANTHER" id="PTHR31272">
    <property type="entry name" value="CYTOCHROME C-TYPE BIOGENESIS PROTEIN HI_1454-RELATED"/>
    <property type="match status" value="1"/>
</dbReference>
<keyword evidence="3 6" id="KW-0812">Transmembrane</keyword>
<comment type="subcellular location">
    <subcellularLocation>
        <location evidence="1">Membrane</location>
        <topology evidence="1">Multi-pass membrane protein</topology>
    </subcellularLocation>
</comment>
<evidence type="ECO:0000259" key="7">
    <source>
        <dbReference type="Pfam" id="PF02683"/>
    </source>
</evidence>
<comment type="caution">
    <text evidence="8">The sequence shown here is derived from an EMBL/GenBank/DDBJ whole genome shotgun (WGS) entry which is preliminary data.</text>
</comment>
<gene>
    <name evidence="8" type="ORF">STRUR_0764</name>
</gene>
<proteinExistence type="inferred from homology"/>
<dbReference type="Proteomes" id="UP000005388">
    <property type="component" value="Unassembled WGS sequence"/>
</dbReference>